<reference evidence="1" key="1">
    <citation type="submission" date="2020-08" db="EMBL/GenBank/DDBJ databases">
        <title>Genome sequencing and assembly of the red palm weevil Rhynchophorus ferrugineus.</title>
        <authorList>
            <person name="Dias G.B."/>
            <person name="Bergman C.M."/>
            <person name="Manee M."/>
        </authorList>
    </citation>
    <scope>NUCLEOTIDE SEQUENCE</scope>
    <source>
        <strain evidence="1">AA-2017</strain>
        <tissue evidence="1">Whole larva</tissue>
    </source>
</reference>
<dbReference type="EMBL" id="JAACXV010000048">
    <property type="protein sequence ID" value="KAF7285671.1"/>
    <property type="molecule type" value="Genomic_DNA"/>
</dbReference>
<keyword evidence="2" id="KW-1185">Reference proteome</keyword>
<organism evidence="1 2">
    <name type="scientific">Rhynchophorus ferrugineus</name>
    <name type="common">Red palm weevil</name>
    <name type="synonym">Curculio ferrugineus</name>
    <dbReference type="NCBI Taxonomy" id="354439"/>
    <lineage>
        <taxon>Eukaryota</taxon>
        <taxon>Metazoa</taxon>
        <taxon>Ecdysozoa</taxon>
        <taxon>Arthropoda</taxon>
        <taxon>Hexapoda</taxon>
        <taxon>Insecta</taxon>
        <taxon>Pterygota</taxon>
        <taxon>Neoptera</taxon>
        <taxon>Endopterygota</taxon>
        <taxon>Coleoptera</taxon>
        <taxon>Polyphaga</taxon>
        <taxon>Cucujiformia</taxon>
        <taxon>Curculionidae</taxon>
        <taxon>Dryophthorinae</taxon>
        <taxon>Rhynchophorus</taxon>
    </lineage>
</organism>
<evidence type="ECO:0000313" key="1">
    <source>
        <dbReference type="EMBL" id="KAF7285671.1"/>
    </source>
</evidence>
<name>A0A834MJR4_RHYFE</name>
<dbReference type="AlphaFoldDB" id="A0A834MJR4"/>
<comment type="caution">
    <text evidence="1">The sequence shown here is derived from an EMBL/GenBank/DDBJ whole genome shotgun (WGS) entry which is preliminary data.</text>
</comment>
<protein>
    <submittedName>
        <fullName evidence="1">Uncharacterized protein</fullName>
    </submittedName>
</protein>
<sequence length="66" mass="7287">MLQIRSVFVALISSLNRFKDLSDLQGSIIRREHSVEDSGGPVMCPMVQRGVINMAQVQLGFAVQVI</sequence>
<proteinExistence type="predicted"/>
<evidence type="ECO:0000313" key="2">
    <source>
        <dbReference type="Proteomes" id="UP000625711"/>
    </source>
</evidence>
<accession>A0A834MJR4</accession>
<gene>
    <name evidence="1" type="ORF">GWI33_010249</name>
</gene>
<dbReference type="Proteomes" id="UP000625711">
    <property type="component" value="Unassembled WGS sequence"/>
</dbReference>